<feature type="non-terminal residue" evidence="9">
    <location>
        <position position="1"/>
    </location>
</feature>
<gene>
    <name evidence="9" type="ORF">E6H02_08745</name>
</gene>
<evidence type="ECO:0000256" key="3">
    <source>
        <dbReference type="ARBA" id="ARBA00022741"/>
    </source>
</evidence>
<organism evidence="9 10">
    <name type="scientific">Candidatus Segetimicrobium genomatis</name>
    <dbReference type="NCBI Taxonomy" id="2569760"/>
    <lineage>
        <taxon>Bacteria</taxon>
        <taxon>Bacillati</taxon>
        <taxon>Candidatus Sysuimicrobiota</taxon>
        <taxon>Candidatus Sysuimicrobiia</taxon>
        <taxon>Candidatus Sysuimicrobiales</taxon>
        <taxon>Candidatus Segetimicrobiaceae</taxon>
        <taxon>Candidatus Segetimicrobium</taxon>
    </lineage>
</organism>
<evidence type="ECO:0000313" key="10">
    <source>
        <dbReference type="Proteomes" id="UP000320393"/>
    </source>
</evidence>
<dbReference type="Gene3D" id="1.20.58.760">
    <property type="entry name" value="Peptidase M41"/>
    <property type="match status" value="1"/>
</dbReference>
<dbReference type="GO" id="GO:0046872">
    <property type="term" value="F:metal ion binding"/>
    <property type="evidence" value="ECO:0007669"/>
    <property type="project" value="UniProtKB-KW"/>
</dbReference>
<dbReference type="InterPro" id="IPR050928">
    <property type="entry name" value="ATP-dep_Zn_Metalloprotease"/>
</dbReference>
<evidence type="ECO:0000259" key="8">
    <source>
        <dbReference type="Pfam" id="PF01434"/>
    </source>
</evidence>
<evidence type="ECO:0000256" key="4">
    <source>
        <dbReference type="ARBA" id="ARBA00022833"/>
    </source>
</evidence>
<keyword evidence="5" id="KW-0067">ATP-binding</keyword>
<protein>
    <submittedName>
        <fullName evidence="9">Cell division protein FtsH</fullName>
    </submittedName>
</protein>
<dbReference type="Pfam" id="PF01434">
    <property type="entry name" value="Peptidase_M41"/>
    <property type="match status" value="1"/>
</dbReference>
<accession>A0A537LP09</accession>
<feature type="region of interest" description="Disordered" evidence="7">
    <location>
        <begin position="149"/>
        <end position="193"/>
    </location>
</feature>
<feature type="domain" description="Peptidase M41" evidence="8">
    <location>
        <begin position="1"/>
        <end position="146"/>
    </location>
</feature>
<keyword evidence="3" id="KW-0547">Nucleotide-binding</keyword>
<dbReference type="InterPro" id="IPR037219">
    <property type="entry name" value="Peptidase_M41-like"/>
</dbReference>
<evidence type="ECO:0000256" key="7">
    <source>
        <dbReference type="SAM" id="MobiDB-lite"/>
    </source>
</evidence>
<dbReference type="SUPFAM" id="SSF140990">
    <property type="entry name" value="FtsH protease domain-like"/>
    <property type="match status" value="1"/>
</dbReference>
<keyword evidence="2" id="KW-0479">Metal-binding</keyword>
<reference evidence="9 10" key="1">
    <citation type="journal article" date="2019" name="Nat. Microbiol.">
        <title>Mediterranean grassland soil C-N compound turnover is dependent on rainfall and depth, and is mediated by genomically divergent microorganisms.</title>
        <authorList>
            <person name="Diamond S."/>
            <person name="Andeer P.F."/>
            <person name="Li Z."/>
            <person name="Crits-Christoph A."/>
            <person name="Burstein D."/>
            <person name="Anantharaman K."/>
            <person name="Lane K.R."/>
            <person name="Thomas B.C."/>
            <person name="Pan C."/>
            <person name="Northen T.R."/>
            <person name="Banfield J.F."/>
        </authorList>
    </citation>
    <scope>NUCLEOTIDE SEQUENCE [LARGE SCALE GENOMIC DNA]</scope>
    <source>
        <strain evidence="9">NP_5</strain>
    </source>
</reference>
<dbReference type="Proteomes" id="UP000320393">
    <property type="component" value="Unassembled WGS sequence"/>
</dbReference>
<keyword evidence="4" id="KW-0862">Zinc</keyword>
<proteinExistence type="predicted"/>
<keyword evidence="9" id="KW-0132">Cell division</keyword>
<comment type="cofactor">
    <cofactor evidence="1">
        <name>Zn(2+)</name>
        <dbReference type="ChEBI" id="CHEBI:29105"/>
    </cofactor>
</comment>
<feature type="compositionally biased region" description="Pro residues" evidence="7">
    <location>
        <begin position="152"/>
        <end position="165"/>
    </location>
</feature>
<sequence length="193" mass="21135">GYTIPLPPEDKYTITRSEILANITAILGGRVAEEIVFGEITTGAADDFEKATDLALKMVTEFGMSDKLGPLTLGTKHGPVFLGRDLVESRNYSDEIAYEIDKEVRRIIDECYGRARTVLTDHREILDRVARALLERESLESDQLNALIAGEPLPPEVEAPPPPVPAATQEVKSFPRPEASIPSKPKLKPEATG</sequence>
<dbReference type="GO" id="GO:0006508">
    <property type="term" value="P:proteolysis"/>
    <property type="evidence" value="ECO:0007669"/>
    <property type="project" value="InterPro"/>
</dbReference>
<evidence type="ECO:0000256" key="6">
    <source>
        <dbReference type="ARBA" id="ARBA00023049"/>
    </source>
</evidence>
<dbReference type="GO" id="GO:0004176">
    <property type="term" value="F:ATP-dependent peptidase activity"/>
    <property type="evidence" value="ECO:0007669"/>
    <property type="project" value="InterPro"/>
</dbReference>
<dbReference type="PANTHER" id="PTHR43655:SF2">
    <property type="entry name" value="AFG3 LIKE MATRIX AAA PEPTIDASE SUBUNIT 2, ISOFORM A"/>
    <property type="match status" value="1"/>
</dbReference>
<name>A0A537LP09_9BACT</name>
<evidence type="ECO:0000256" key="5">
    <source>
        <dbReference type="ARBA" id="ARBA00022840"/>
    </source>
</evidence>
<keyword evidence="9" id="KW-0131">Cell cycle</keyword>
<dbReference type="PANTHER" id="PTHR43655">
    <property type="entry name" value="ATP-DEPENDENT PROTEASE"/>
    <property type="match status" value="1"/>
</dbReference>
<keyword evidence="6" id="KW-0378">Hydrolase</keyword>
<evidence type="ECO:0000313" key="9">
    <source>
        <dbReference type="EMBL" id="TMJ09751.1"/>
    </source>
</evidence>
<keyword evidence="6" id="KW-0645">Protease</keyword>
<dbReference type="GO" id="GO:0051301">
    <property type="term" value="P:cell division"/>
    <property type="evidence" value="ECO:0007669"/>
    <property type="project" value="UniProtKB-KW"/>
</dbReference>
<keyword evidence="6" id="KW-0482">Metalloprotease</keyword>
<dbReference type="GO" id="GO:0005524">
    <property type="term" value="F:ATP binding"/>
    <property type="evidence" value="ECO:0007669"/>
    <property type="project" value="UniProtKB-KW"/>
</dbReference>
<dbReference type="AlphaFoldDB" id="A0A537LP09"/>
<evidence type="ECO:0000256" key="1">
    <source>
        <dbReference type="ARBA" id="ARBA00001947"/>
    </source>
</evidence>
<dbReference type="GO" id="GO:0004222">
    <property type="term" value="F:metalloendopeptidase activity"/>
    <property type="evidence" value="ECO:0007669"/>
    <property type="project" value="InterPro"/>
</dbReference>
<dbReference type="InterPro" id="IPR000642">
    <property type="entry name" value="Peptidase_M41"/>
</dbReference>
<comment type="caution">
    <text evidence="9">The sequence shown here is derived from an EMBL/GenBank/DDBJ whole genome shotgun (WGS) entry which is preliminary data.</text>
</comment>
<dbReference type="EMBL" id="VBAM01000334">
    <property type="protein sequence ID" value="TMJ09751.1"/>
    <property type="molecule type" value="Genomic_DNA"/>
</dbReference>
<evidence type="ECO:0000256" key="2">
    <source>
        <dbReference type="ARBA" id="ARBA00022723"/>
    </source>
</evidence>